<organism evidence="17 18">
    <name type="scientific">Candidatus Fimimonas gallinarum</name>
    <dbReference type="NCBI Taxonomy" id="2840821"/>
    <lineage>
        <taxon>Bacteria</taxon>
        <taxon>Pseudomonadati</taxon>
        <taxon>Myxococcota</taxon>
        <taxon>Myxococcia</taxon>
        <taxon>Myxococcales</taxon>
        <taxon>Cystobacterineae</taxon>
        <taxon>Myxococcaceae</taxon>
        <taxon>Myxococcaceae incertae sedis</taxon>
        <taxon>Candidatus Fimimonas</taxon>
    </lineage>
</organism>
<keyword evidence="6" id="KW-0479">Metal-binding</keyword>
<protein>
    <recommendedName>
        <fullName evidence="4 13">Pyruvate kinase</fullName>
        <ecNumber evidence="4 13">2.7.1.40</ecNumber>
    </recommendedName>
</protein>
<evidence type="ECO:0000256" key="4">
    <source>
        <dbReference type="ARBA" id="ARBA00012142"/>
    </source>
</evidence>
<evidence type="ECO:0000256" key="13">
    <source>
        <dbReference type="NCBIfam" id="TIGR01064"/>
    </source>
</evidence>
<dbReference type="GO" id="GO:0016301">
    <property type="term" value="F:kinase activity"/>
    <property type="evidence" value="ECO:0007669"/>
    <property type="project" value="UniProtKB-KW"/>
</dbReference>
<dbReference type="InterPro" id="IPR018209">
    <property type="entry name" value="Pyrv_Knase_AS"/>
</dbReference>
<evidence type="ECO:0000256" key="9">
    <source>
        <dbReference type="ARBA" id="ARBA00022840"/>
    </source>
</evidence>
<keyword evidence="7" id="KW-0547">Nucleotide-binding</keyword>
<evidence type="ECO:0000256" key="11">
    <source>
        <dbReference type="ARBA" id="ARBA00023152"/>
    </source>
</evidence>
<dbReference type="GO" id="GO:0004743">
    <property type="term" value="F:pyruvate kinase activity"/>
    <property type="evidence" value="ECO:0007669"/>
    <property type="project" value="UniProtKB-UniRule"/>
</dbReference>
<dbReference type="EMBL" id="DVHL01000021">
    <property type="protein sequence ID" value="HIR65759.1"/>
    <property type="molecule type" value="Genomic_DNA"/>
</dbReference>
<evidence type="ECO:0000256" key="14">
    <source>
        <dbReference type="RuleBase" id="RU000504"/>
    </source>
</evidence>
<dbReference type="PRINTS" id="PR01050">
    <property type="entry name" value="PYRUVTKNASE"/>
</dbReference>
<evidence type="ECO:0000259" key="15">
    <source>
        <dbReference type="Pfam" id="PF00224"/>
    </source>
</evidence>
<dbReference type="InterPro" id="IPR015813">
    <property type="entry name" value="Pyrv/PenolPyrv_kinase-like_dom"/>
</dbReference>
<comment type="pathway">
    <text evidence="2 14">Carbohydrate degradation; glycolysis; pyruvate from D-glyceraldehyde 3-phosphate: step 5/5.</text>
</comment>
<dbReference type="Gene3D" id="3.20.20.60">
    <property type="entry name" value="Phosphoenolpyruvate-binding domains"/>
    <property type="match status" value="1"/>
</dbReference>
<sequence>MRKTKIVCTLGPASTTYDQIKKMALAGMNVARINMSHGTYEEHQQRVDNVKKVRRNLGVPIPIMVDTKGPEVRIGTFRDGKIEVKEGMPFDFVAEDVVGDETKVSITYKELYKDIRENGTILLNDGLLMFRITGIDGTTIHTEAQNSGTLSDRKGLFVPNAKLNMPFLSEQDKKDLEYGIKIGAEMYALSFVQDGDCVREVRKFMIDHGAKDVCLISKIESQSGLDNIDDIISASDGVMVARGDLGVETPYEKLPAIQKMLITKSRMSGKFVITATEMLESMITKLRPTRAEIVDVANAVYDGSSCVMLSAESAVGINPSNTIATMARIAEEAERNIDYKQMYTASPFTLMNNTDAISHATVNTAFDINAKAIVVYTARGASARMVSRFRPGAPIVAMTNSDRVYNQLATSWGVIPVICQTFDNTDDMFINAEEVVKRLGLAKAGDNIVITAGVPLGKNVGTNLIKVGSVEEI</sequence>
<dbReference type="PROSITE" id="PS00110">
    <property type="entry name" value="PYRUVATE_KINASE"/>
    <property type="match status" value="1"/>
</dbReference>
<dbReference type="InterPro" id="IPR040442">
    <property type="entry name" value="Pyrv_kinase-like_dom_sf"/>
</dbReference>
<dbReference type="NCBIfam" id="NF004978">
    <property type="entry name" value="PRK06354.1"/>
    <property type="match status" value="1"/>
</dbReference>
<dbReference type="InterPro" id="IPR011037">
    <property type="entry name" value="Pyrv_Knase-like_insert_dom_sf"/>
</dbReference>
<dbReference type="Pfam" id="PF00224">
    <property type="entry name" value="PK"/>
    <property type="match status" value="1"/>
</dbReference>
<evidence type="ECO:0000256" key="6">
    <source>
        <dbReference type="ARBA" id="ARBA00022723"/>
    </source>
</evidence>
<keyword evidence="12 17" id="KW-0670">Pyruvate</keyword>
<feature type="domain" description="Pyruvate kinase C-terminal" evidence="16">
    <location>
        <begin position="355"/>
        <end position="467"/>
    </location>
</feature>
<keyword evidence="11 14" id="KW-0324">Glycolysis</keyword>
<dbReference type="Proteomes" id="UP000824200">
    <property type="component" value="Unassembled WGS sequence"/>
</dbReference>
<dbReference type="InterPro" id="IPR015806">
    <property type="entry name" value="Pyrv_Knase_insert_dom_sf"/>
</dbReference>
<dbReference type="InterPro" id="IPR015793">
    <property type="entry name" value="Pyrv_Knase_brl"/>
</dbReference>
<name>A0A9D1E457_9BACT</name>
<dbReference type="Gene3D" id="2.40.33.10">
    <property type="entry name" value="PK beta-barrel domain-like"/>
    <property type="match status" value="1"/>
</dbReference>
<keyword evidence="9" id="KW-0067">ATP-binding</keyword>
<evidence type="ECO:0000256" key="7">
    <source>
        <dbReference type="ARBA" id="ARBA00022741"/>
    </source>
</evidence>
<dbReference type="GO" id="GO:0005524">
    <property type="term" value="F:ATP binding"/>
    <property type="evidence" value="ECO:0007669"/>
    <property type="project" value="UniProtKB-KW"/>
</dbReference>
<proteinExistence type="inferred from homology"/>
<dbReference type="Gene3D" id="3.40.1380.20">
    <property type="entry name" value="Pyruvate kinase, C-terminal domain"/>
    <property type="match status" value="1"/>
</dbReference>
<keyword evidence="5 14" id="KW-0808">Transferase</keyword>
<comment type="caution">
    <text evidence="17">The sequence shown here is derived from an EMBL/GenBank/DDBJ whole genome shotgun (WGS) entry which is preliminary data.</text>
</comment>
<dbReference type="InterPro" id="IPR036918">
    <property type="entry name" value="Pyrv_Knase_C_sf"/>
</dbReference>
<dbReference type="AlphaFoldDB" id="A0A9D1E457"/>
<evidence type="ECO:0000313" key="18">
    <source>
        <dbReference type="Proteomes" id="UP000824200"/>
    </source>
</evidence>
<evidence type="ECO:0000256" key="3">
    <source>
        <dbReference type="ARBA" id="ARBA00008663"/>
    </source>
</evidence>
<evidence type="ECO:0000259" key="16">
    <source>
        <dbReference type="Pfam" id="PF02887"/>
    </source>
</evidence>
<evidence type="ECO:0000256" key="5">
    <source>
        <dbReference type="ARBA" id="ARBA00022679"/>
    </source>
</evidence>
<evidence type="ECO:0000256" key="12">
    <source>
        <dbReference type="ARBA" id="ARBA00023317"/>
    </source>
</evidence>
<comment type="similarity">
    <text evidence="3 14">Belongs to the pyruvate kinase family.</text>
</comment>
<gene>
    <name evidence="17" type="primary">pyk</name>
    <name evidence="17" type="ORF">IAC95_02585</name>
</gene>
<evidence type="ECO:0000256" key="10">
    <source>
        <dbReference type="ARBA" id="ARBA00022842"/>
    </source>
</evidence>
<evidence type="ECO:0000256" key="8">
    <source>
        <dbReference type="ARBA" id="ARBA00022777"/>
    </source>
</evidence>
<dbReference type="GO" id="GO:0000287">
    <property type="term" value="F:magnesium ion binding"/>
    <property type="evidence" value="ECO:0007669"/>
    <property type="project" value="UniProtKB-UniRule"/>
</dbReference>
<dbReference type="SUPFAM" id="SSF50800">
    <property type="entry name" value="PK beta-barrel domain-like"/>
    <property type="match status" value="1"/>
</dbReference>
<dbReference type="Pfam" id="PF02887">
    <property type="entry name" value="PK_C"/>
    <property type="match status" value="1"/>
</dbReference>
<keyword evidence="8 14" id="KW-0418">Kinase</keyword>
<evidence type="ECO:0000256" key="2">
    <source>
        <dbReference type="ARBA" id="ARBA00004997"/>
    </source>
</evidence>
<dbReference type="FunFam" id="2.40.33.10:FF:000001">
    <property type="entry name" value="Pyruvate kinase"/>
    <property type="match status" value="1"/>
</dbReference>
<dbReference type="NCBIfam" id="TIGR01064">
    <property type="entry name" value="pyruv_kin"/>
    <property type="match status" value="1"/>
</dbReference>
<reference evidence="17" key="1">
    <citation type="submission" date="2020-10" db="EMBL/GenBank/DDBJ databases">
        <authorList>
            <person name="Gilroy R."/>
        </authorList>
    </citation>
    <scope>NUCLEOTIDE SEQUENCE</scope>
    <source>
        <strain evidence="17">CHK121-14286</strain>
    </source>
</reference>
<dbReference type="EC" id="2.7.1.40" evidence="4 13"/>
<evidence type="ECO:0000256" key="1">
    <source>
        <dbReference type="ARBA" id="ARBA00001958"/>
    </source>
</evidence>
<dbReference type="NCBIfam" id="NF004491">
    <property type="entry name" value="PRK05826.1"/>
    <property type="match status" value="1"/>
</dbReference>
<dbReference type="SUPFAM" id="SSF51621">
    <property type="entry name" value="Phosphoenolpyruvate/pyruvate domain"/>
    <property type="match status" value="1"/>
</dbReference>
<dbReference type="InterPro" id="IPR015795">
    <property type="entry name" value="Pyrv_Knase_C"/>
</dbReference>
<dbReference type="PANTHER" id="PTHR11817">
    <property type="entry name" value="PYRUVATE KINASE"/>
    <property type="match status" value="1"/>
</dbReference>
<reference evidence="17" key="2">
    <citation type="journal article" date="2021" name="PeerJ">
        <title>Extensive microbial diversity within the chicken gut microbiome revealed by metagenomics and culture.</title>
        <authorList>
            <person name="Gilroy R."/>
            <person name="Ravi A."/>
            <person name="Getino M."/>
            <person name="Pursley I."/>
            <person name="Horton D.L."/>
            <person name="Alikhan N.F."/>
            <person name="Baker D."/>
            <person name="Gharbi K."/>
            <person name="Hall N."/>
            <person name="Watson M."/>
            <person name="Adriaenssens E.M."/>
            <person name="Foster-Nyarko E."/>
            <person name="Jarju S."/>
            <person name="Secka A."/>
            <person name="Antonio M."/>
            <person name="Oren A."/>
            <person name="Chaudhuri R.R."/>
            <person name="La Ragione R."/>
            <person name="Hildebrand F."/>
            <person name="Pallen M.J."/>
        </authorList>
    </citation>
    <scope>NUCLEOTIDE SEQUENCE</scope>
    <source>
        <strain evidence="17">CHK121-14286</strain>
    </source>
</reference>
<comment type="cofactor">
    <cofactor evidence="1">
        <name>K(+)</name>
        <dbReference type="ChEBI" id="CHEBI:29103"/>
    </cofactor>
</comment>
<accession>A0A9D1E457</accession>
<keyword evidence="10 14" id="KW-0460">Magnesium</keyword>
<dbReference type="GO" id="GO:0030955">
    <property type="term" value="F:potassium ion binding"/>
    <property type="evidence" value="ECO:0007669"/>
    <property type="project" value="UniProtKB-UniRule"/>
</dbReference>
<comment type="catalytic activity">
    <reaction evidence="14">
        <text>pyruvate + ATP = phosphoenolpyruvate + ADP + H(+)</text>
        <dbReference type="Rhea" id="RHEA:18157"/>
        <dbReference type="ChEBI" id="CHEBI:15361"/>
        <dbReference type="ChEBI" id="CHEBI:15378"/>
        <dbReference type="ChEBI" id="CHEBI:30616"/>
        <dbReference type="ChEBI" id="CHEBI:58702"/>
        <dbReference type="ChEBI" id="CHEBI:456216"/>
        <dbReference type="EC" id="2.7.1.40"/>
    </reaction>
</comment>
<feature type="domain" description="Pyruvate kinase barrel" evidence="15">
    <location>
        <begin position="1"/>
        <end position="323"/>
    </location>
</feature>
<dbReference type="InterPro" id="IPR001697">
    <property type="entry name" value="Pyr_Knase"/>
</dbReference>
<evidence type="ECO:0000313" key="17">
    <source>
        <dbReference type="EMBL" id="HIR65759.1"/>
    </source>
</evidence>
<dbReference type="SUPFAM" id="SSF52935">
    <property type="entry name" value="PK C-terminal domain-like"/>
    <property type="match status" value="1"/>
</dbReference>